<proteinExistence type="predicted"/>
<reference evidence="2 3" key="1">
    <citation type="submission" date="2014-04" db="EMBL/GenBank/DDBJ databases">
        <authorList>
            <consortium name="DOE Joint Genome Institute"/>
            <person name="Kuo A."/>
            <person name="Kohler A."/>
            <person name="Costa M.D."/>
            <person name="Nagy L.G."/>
            <person name="Floudas D."/>
            <person name="Copeland A."/>
            <person name="Barry K.W."/>
            <person name="Cichocki N."/>
            <person name="Veneault-Fourrey C."/>
            <person name="LaButti K."/>
            <person name="Lindquist E.A."/>
            <person name="Lipzen A."/>
            <person name="Lundell T."/>
            <person name="Morin E."/>
            <person name="Murat C."/>
            <person name="Sun H."/>
            <person name="Tunlid A."/>
            <person name="Henrissat B."/>
            <person name="Grigoriev I.V."/>
            <person name="Hibbett D.S."/>
            <person name="Martin F."/>
            <person name="Nordberg H.P."/>
            <person name="Cantor M.N."/>
            <person name="Hua S.X."/>
        </authorList>
    </citation>
    <scope>NUCLEOTIDE SEQUENCE [LARGE SCALE GENOMIC DNA]</scope>
    <source>
        <strain evidence="2 3">Marx 270</strain>
    </source>
</reference>
<feature type="compositionally biased region" description="Acidic residues" evidence="1">
    <location>
        <begin position="180"/>
        <end position="189"/>
    </location>
</feature>
<dbReference type="EMBL" id="KN832378">
    <property type="protein sequence ID" value="KIN92786.1"/>
    <property type="molecule type" value="Genomic_DNA"/>
</dbReference>
<name>A0A0C3J528_PISTI</name>
<protein>
    <submittedName>
        <fullName evidence="2">Uncharacterized protein</fullName>
    </submittedName>
</protein>
<dbReference type="OrthoDB" id="3261690at2759"/>
<dbReference type="STRING" id="870435.A0A0C3J528"/>
<reference evidence="3" key="2">
    <citation type="submission" date="2015-01" db="EMBL/GenBank/DDBJ databases">
        <title>Evolutionary Origins and Diversification of the Mycorrhizal Mutualists.</title>
        <authorList>
            <consortium name="DOE Joint Genome Institute"/>
            <consortium name="Mycorrhizal Genomics Consortium"/>
            <person name="Kohler A."/>
            <person name="Kuo A."/>
            <person name="Nagy L.G."/>
            <person name="Floudas D."/>
            <person name="Copeland A."/>
            <person name="Barry K.W."/>
            <person name="Cichocki N."/>
            <person name="Veneault-Fourrey C."/>
            <person name="LaButti K."/>
            <person name="Lindquist E.A."/>
            <person name="Lipzen A."/>
            <person name="Lundell T."/>
            <person name="Morin E."/>
            <person name="Murat C."/>
            <person name="Riley R."/>
            <person name="Ohm R."/>
            <person name="Sun H."/>
            <person name="Tunlid A."/>
            <person name="Henrissat B."/>
            <person name="Grigoriev I.V."/>
            <person name="Hibbett D.S."/>
            <person name="Martin F."/>
        </authorList>
    </citation>
    <scope>NUCLEOTIDE SEQUENCE [LARGE SCALE GENOMIC DNA]</scope>
    <source>
        <strain evidence="3">Marx 270</strain>
    </source>
</reference>
<feature type="region of interest" description="Disordered" evidence="1">
    <location>
        <begin position="162"/>
        <end position="189"/>
    </location>
</feature>
<evidence type="ECO:0000313" key="2">
    <source>
        <dbReference type="EMBL" id="KIN92786.1"/>
    </source>
</evidence>
<keyword evidence="3" id="KW-1185">Reference proteome</keyword>
<dbReference type="Proteomes" id="UP000054217">
    <property type="component" value="Unassembled WGS sequence"/>
</dbReference>
<dbReference type="HOGENOM" id="CLU_097640_0_0_1"/>
<dbReference type="InParanoid" id="A0A0C3J528"/>
<evidence type="ECO:0000256" key="1">
    <source>
        <dbReference type="SAM" id="MobiDB-lite"/>
    </source>
</evidence>
<gene>
    <name evidence="2" type="ORF">M404DRAFT_172615</name>
</gene>
<sequence>MILEQMYYDILQESPNKRSHTQGAWTNIPRSLRDEMAVEDLYLQLELPFEAVQYSIASDEVWQLHFNRFFPAQVPQRAGQNFGKCRYYHTYLALVRRLPSHQLQLVRSELRRKFNTLAWIPYTESDRMWCTKKTTSSRWNHLPANGPVQGPKIAINPRKMRILHQQPSLRPAPRAVEPQREEEEEGEDE</sequence>
<dbReference type="AlphaFoldDB" id="A0A0C3J528"/>
<accession>A0A0C3J528</accession>
<evidence type="ECO:0000313" key="3">
    <source>
        <dbReference type="Proteomes" id="UP000054217"/>
    </source>
</evidence>
<organism evidence="2 3">
    <name type="scientific">Pisolithus tinctorius Marx 270</name>
    <dbReference type="NCBI Taxonomy" id="870435"/>
    <lineage>
        <taxon>Eukaryota</taxon>
        <taxon>Fungi</taxon>
        <taxon>Dikarya</taxon>
        <taxon>Basidiomycota</taxon>
        <taxon>Agaricomycotina</taxon>
        <taxon>Agaricomycetes</taxon>
        <taxon>Agaricomycetidae</taxon>
        <taxon>Boletales</taxon>
        <taxon>Sclerodermatineae</taxon>
        <taxon>Pisolithaceae</taxon>
        <taxon>Pisolithus</taxon>
    </lineage>
</organism>